<name>A0ABV1UF41_9ACTN</name>
<feature type="DNA-binding region" description="H-T-H motif" evidence="4">
    <location>
        <begin position="31"/>
        <end position="50"/>
    </location>
</feature>
<dbReference type="Pfam" id="PF00440">
    <property type="entry name" value="TetR_N"/>
    <property type="match status" value="1"/>
</dbReference>
<dbReference type="EMBL" id="JBEPAZ010000040">
    <property type="protein sequence ID" value="MER6432329.1"/>
    <property type="molecule type" value="Genomic_DNA"/>
</dbReference>
<proteinExistence type="predicted"/>
<evidence type="ECO:0000256" key="2">
    <source>
        <dbReference type="ARBA" id="ARBA00023125"/>
    </source>
</evidence>
<keyword evidence="1" id="KW-0805">Transcription regulation</keyword>
<dbReference type="InterPro" id="IPR050109">
    <property type="entry name" value="HTH-type_TetR-like_transc_reg"/>
</dbReference>
<gene>
    <name evidence="6" type="ORF">ABT272_32100</name>
</gene>
<dbReference type="InterPro" id="IPR036271">
    <property type="entry name" value="Tet_transcr_reg_TetR-rel_C_sf"/>
</dbReference>
<dbReference type="PROSITE" id="PS50977">
    <property type="entry name" value="HTH_TETR_2"/>
    <property type="match status" value="1"/>
</dbReference>
<dbReference type="InterPro" id="IPR009057">
    <property type="entry name" value="Homeodomain-like_sf"/>
</dbReference>
<feature type="domain" description="HTH tetR-type" evidence="5">
    <location>
        <begin position="8"/>
        <end position="68"/>
    </location>
</feature>
<evidence type="ECO:0000313" key="6">
    <source>
        <dbReference type="EMBL" id="MER6432329.1"/>
    </source>
</evidence>
<keyword evidence="2 4" id="KW-0238">DNA-binding</keyword>
<evidence type="ECO:0000259" key="5">
    <source>
        <dbReference type="PROSITE" id="PS50977"/>
    </source>
</evidence>
<dbReference type="Proteomes" id="UP001470023">
    <property type="component" value="Unassembled WGS sequence"/>
</dbReference>
<dbReference type="PANTHER" id="PTHR30055:SF234">
    <property type="entry name" value="HTH-TYPE TRANSCRIPTIONAL REGULATOR BETI"/>
    <property type="match status" value="1"/>
</dbReference>
<accession>A0ABV1UF41</accession>
<dbReference type="InterPro" id="IPR001647">
    <property type="entry name" value="HTH_TetR"/>
</dbReference>
<evidence type="ECO:0000313" key="7">
    <source>
        <dbReference type="Proteomes" id="UP001470023"/>
    </source>
</evidence>
<evidence type="ECO:0000256" key="4">
    <source>
        <dbReference type="PROSITE-ProRule" id="PRU00335"/>
    </source>
</evidence>
<dbReference type="SUPFAM" id="SSF48498">
    <property type="entry name" value="Tetracyclin repressor-like, C-terminal domain"/>
    <property type="match status" value="1"/>
</dbReference>
<keyword evidence="3" id="KW-0804">Transcription</keyword>
<dbReference type="PRINTS" id="PR00455">
    <property type="entry name" value="HTHTETR"/>
</dbReference>
<dbReference type="Gene3D" id="1.10.357.10">
    <property type="entry name" value="Tetracycline Repressor, domain 2"/>
    <property type="match status" value="1"/>
</dbReference>
<dbReference type="PANTHER" id="PTHR30055">
    <property type="entry name" value="HTH-TYPE TRANSCRIPTIONAL REGULATOR RUTR"/>
    <property type="match status" value="1"/>
</dbReference>
<dbReference type="RefSeq" id="WP_352065062.1">
    <property type="nucleotide sequence ID" value="NZ_JBEOYA010000038.1"/>
</dbReference>
<comment type="caution">
    <text evidence="6">The sequence shown here is derived from an EMBL/GenBank/DDBJ whole genome shotgun (WGS) entry which is preliminary data.</text>
</comment>
<keyword evidence="7" id="KW-1185">Reference proteome</keyword>
<dbReference type="SUPFAM" id="SSF46689">
    <property type="entry name" value="Homeodomain-like"/>
    <property type="match status" value="1"/>
</dbReference>
<evidence type="ECO:0000256" key="3">
    <source>
        <dbReference type="ARBA" id="ARBA00023163"/>
    </source>
</evidence>
<evidence type="ECO:0000256" key="1">
    <source>
        <dbReference type="ARBA" id="ARBA00023015"/>
    </source>
</evidence>
<protein>
    <submittedName>
        <fullName evidence="6">TetR/AcrR family transcriptional regulator</fullName>
    </submittedName>
</protein>
<reference evidence="6 7" key="1">
    <citation type="submission" date="2024-06" db="EMBL/GenBank/DDBJ databases">
        <title>The Natural Products Discovery Center: Release of the First 8490 Sequenced Strains for Exploring Actinobacteria Biosynthetic Diversity.</title>
        <authorList>
            <person name="Kalkreuter E."/>
            <person name="Kautsar S.A."/>
            <person name="Yang D."/>
            <person name="Bader C.D."/>
            <person name="Teijaro C.N."/>
            <person name="Fluegel L."/>
            <person name="Davis C.M."/>
            <person name="Simpson J.R."/>
            <person name="Lauterbach L."/>
            <person name="Steele A.D."/>
            <person name="Gui C."/>
            <person name="Meng S."/>
            <person name="Li G."/>
            <person name="Viehrig K."/>
            <person name="Ye F."/>
            <person name="Su P."/>
            <person name="Kiefer A.F."/>
            <person name="Nichols A."/>
            <person name="Cepeda A.J."/>
            <person name="Yan W."/>
            <person name="Fan B."/>
            <person name="Jiang Y."/>
            <person name="Adhikari A."/>
            <person name="Zheng C.-J."/>
            <person name="Schuster L."/>
            <person name="Cowan T.M."/>
            <person name="Smanski M.J."/>
            <person name="Chevrette M.G."/>
            <person name="De Carvalho L.P.S."/>
            <person name="Shen B."/>
        </authorList>
    </citation>
    <scope>NUCLEOTIDE SEQUENCE [LARGE SCALE GENOMIC DNA]</scope>
    <source>
        <strain evidence="6 7">NPDC001166</strain>
    </source>
</reference>
<dbReference type="PROSITE" id="PS01081">
    <property type="entry name" value="HTH_TETR_1"/>
    <property type="match status" value="1"/>
</dbReference>
<sequence length="227" mass="24151">MVKQERAMRTREALVRAAASEFDRAGYEGTSLSRISKSVGVSIGAVTFHFSSKSELADAVQQAGRSVTRTAVEGVLAEPRSALRVVVDLTLILAQLMEREPSVRAAIRLSRERPDALPWSEVWLPTVRRLLDEAHETGQLRAAALPADVTTLVEYLTSGAEAYLRSRMGSDMAFESAVAQLKRLWHVAIAGVAVDTGAHAPGGPAAAITGEPVVLGPSAVVVGDGRQ</sequence>
<organism evidence="6 7">
    <name type="scientific">Streptomyces sp. 900105245</name>
    <dbReference type="NCBI Taxonomy" id="3154379"/>
    <lineage>
        <taxon>Bacteria</taxon>
        <taxon>Bacillati</taxon>
        <taxon>Actinomycetota</taxon>
        <taxon>Actinomycetes</taxon>
        <taxon>Kitasatosporales</taxon>
        <taxon>Streptomycetaceae</taxon>
        <taxon>Streptomyces</taxon>
    </lineage>
</organism>
<dbReference type="InterPro" id="IPR023772">
    <property type="entry name" value="DNA-bd_HTH_TetR-type_CS"/>
</dbReference>